<evidence type="ECO:0000256" key="10">
    <source>
        <dbReference type="RuleBase" id="RU364005"/>
    </source>
</evidence>
<evidence type="ECO:0000256" key="4">
    <source>
        <dbReference type="ARBA" id="ARBA00022692"/>
    </source>
</evidence>
<dbReference type="OrthoDB" id="7801681at2"/>
<feature type="chain" id="PRO_5022260965" description="Porin" evidence="10">
    <location>
        <begin position="22"/>
        <end position="378"/>
    </location>
</feature>
<dbReference type="GO" id="GO:0006811">
    <property type="term" value="P:monoatomic ion transport"/>
    <property type="evidence" value="ECO:0007669"/>
    <property type="project" value="UniProtKB-KW"/>
</dbReference>
<dbReference type="SUPFAM" id="SSF56935">
    <property type="entry name" value="Porins"/>
    <property type="match status" value="1"/>
</dbReference>
<evidence type="ECO:0000313" key="12">
    <source>
        <dbReference type="Proteomes" id="UP000320593"/>
    </source>
</evidence>
<evidence type="ECO:0000256" key="2">
    <source>
        <dbReference type="ARBA" id="ARBA00022448"/>
    </source>
</evidence>
<dbReference type="Pfam" id="PF02530">
    <property type="entry name" value="Porin_2"/>
    <property type="match status" value="1"/>
</dbReference>
<evidence type="ECO:0000256" key="5">
    <source>
        <dbReference type="ARBA" id="ARBA00022729"/>
    </source>
</evidence>
<evidence type="ECO:0000256" key="9">
    <source>
        <dbReference type="ARBA" id="ARBA00023237"/>
    </source>
</evidence>
<evidence type="ECO:0000313" key="11">
    <source>
        <dbReference type="EMBL" id="TWI92574.1"/>
    </source>
</evidence>
<comment type="caution">
    <text evidence="11">The sequence shown here is derived from an EMBL/GenBank/DDBJ whole genome shotgun (WGS) entry which is preliminary data.</text>
</comment>
<feature type="signal peptide" evidence="10">
    <location>
        <begin position="1"/>
        <end position="21"/>
    </location>
</feature>
<comment type="function">
    <text evidence="10">Forms passive diffusion pores that allow small molecular weight hydrophilic materials across the outer membrane.</text>
</comment>
<proteinExistence type="inferred from homology"/>
<keyword evidence="3 10" id="KW-1134">Transmembrane beta strand</keyword>
<keyword evidence="6 10" id="KW-0406">Ion transport</keyword>
<evidence type="ECO:0000256" key="1">
    <source>
        <dbReference type="ARBA" id="ARBA00009521"/>
    </source>
</evidence>
<evidence type="ECO:0000256" key="8">
    <source>
        <dbReference type="ARBA" id="ARBA00023136"/>
    </source>
</evidence>
<accession>A0A562TH71</accession>
<dbReference type="GO" id="GO:0009279">
    <property type="term" value="C:cell outer membrane"/>
    <property type="evidence" value="ECO:0007669"/>
    <property type="project" value="UniProtKB-SubCell"/>
</dbReference>
<keyword evidence="12" id="KW-1185">Reference proteome</keyword>
<comment type="domain">
    <text evidence="10">Consists of 16-stranded beta-barrel sheets, with large surface-exposed loops, that form a transmembrane pore at the center of each barrel. The pore is partially ocluded by a peptide loop that folds into the pore lumen.</text>
</comment>
<dbReference type="Proteomes" id="UP000320593">
    <property type="component" value="Unassembled WGS sequence"/>
</dbReference>
<name>A0A562TH71_9HYPH</name>
<dbReference type="GO" id="GO:0046930">
    <property type="term" value="C:pore complex"/>
    <property type="evidence" value="ECO:0007669"/>
    <property type="project" value="UniProtKB-KW"/>
</dbReference>
<keyword evidence="9 10" id="KW-0998">Cell outer membrane</keyword>
<dbReference type="EMBL" id="VLLF01000001">
    <property type="protein sequence ID" value="TWI92574.1"/>
    <property type="molecule type" value="Genomic_DNA"/>
</dbReference>
<dbReference type="InterPro" id="IPR003684">
    <property type="entry name" value="Porin_alphabac"/>
</dbReference>
<dbReference type="RefSeq" id="WP_145340112.1">
    <property type="nucleotide sequence ID" value="NZ_VLLF01000001.1"/>
</dbReference>
<dbReference type="GO" id="GO:0015288">
    <property type="term" value="F:porin activity"/>
    <property type="evidence" value="ECO:0007669"/>
    <property type="project" value="UniProtKB-KW"/>
</dbReference>
<evidence type="ECO:0000256" key="3">
    <source>
        <dbReference type="ARBA" id="ARBA00022452"/>
    </source>
</evidence>
<organism evidence="11 12">
    <name type="scientific">Roseibium hamelinense</name>
    <dbReference type="NCBI Taxonomy" id="150831"/>
    <lineage>
        <taxon>Bacteria</taxon>
        <taxon>Pseudomonadati</taxon>
        <taxon>Pseudomonadota</taxon>
        <taxon>Alphaproteobacteria</taxon>
        <taxon>Hyphomicrobiales</taxon>
        <taxon>Stappiaceae</taxon>
        <taxon>Roseibium</taxon>
    </lineage>
</organism>
<gene>
    <name evidence="11" type="ORF">JM93_00116</name>
</gene>
<keyword evidence="4 10" id="KW-0812">Transmembrane</keyword>
<comment type="subcellular location">
    <subcellularLocation>
        <location evidence="10">Cell outer membrane</location>
        <topology evidence="10">Multi-pass membrane protein</topology>
    </subcellularLocation>
</comment>
<keyword evidence="2 10" id="KW-0813">Transport</keyword>
<comment type="similarity">
    <text evidence="1 10">Belongs to the alphaproteobacteria porin family.</text>
</comment>
<sequence>MNFKSLMLGAAAAAAATTAQAADLPVAPEPVDYVRVCDAYGSRFYYIPGTETCLRVGGRVRVEYKTSNFADNGSWGDRTADDVTFRARGYVYLDSRTNTEFGLLRTYTSMYMTGDTGPSDSFFLESAYIQWGGITAGRTTSFFQFATGQTFMGVVSRDWADTTTNLFAYTAAFGNGLSATVALEDSTFTESSSTIYAGQRLPDLVANLRVDQGWGSAQLSGALHEVRPAIAANEGSLGWAIGGGVVFNLPMLSSDSNIFFQAQYADGALDYIGNIAGVADYDATVGSSNDTSSGYSLSAGIYHQATETIGLALDGSWSDIDGGGNVAGATRWAIDGSVQYSPVSGFAVGADMGYANTDTDGAGDQDDIRFGVRLQRTF</sequence>
<reference evidence="11 12" key="1">
    <citation type="submission" date="2019-07" db="EMBL/GenBank/DDBJ databases">
        <title>Genomic Encyclopedia of Archaeal and Bacterial Type Strains, Phase II (KMG-II): from individual species to whole genera.</title>
        <authorList>
            <person name="Goeker M."/>
        </authorList>
    </citation>
    <scope>NUCLEOTIDE SEQUENCE [LARGE SCALE GENOMIC DNA]</scope>
    <source>
        <strain evidence="11 12">ATCC BAA-252</strain>
    </source>
</reference>
<dbReference type="AlphaFoldDB" id="A0A562TH71"/>
<evidence type="ECO:0000256" key="6">
    <source>
        <dbReference type="ARBA" id="ARBA00023065"/>
    </source>
</evidence>
<evidence type="ECO:0000256" key="7">
    <source>
        <dbReference type="ARBA" id="ARBA00023114"/>
    </source>
</evidence>
<keyword evidence="8 10" id="KW-0472">Membrane</keyword>
<keyword evidence="5 10" id="KW-0732">Signal</keyword>
<protein>
    <recommendedName>
        <fullName evidence="10">Porin</fullName>
    </recommendedName>
</protein>
<keyword evidence="7 10" id="KW-0626">Porin</keyword>